<evidence type="ECO:0000256" key="6">
    <source>
        <dbReference type="ARBA" id="ARBA00022960"/>
    </source>
</evidence>
<evidence type="ECO:0000313" key="11">
    <source>
        <dbReference type="EMBL" id="SMG29018.1"/>
    </source>
</evidence>
<organism evidence="11 12">
    <name type="scientific">Dethiosulfovibrio salsuginis</name>
    <dbReference type="NCBI Taxonomy" id="561720"/>
    <lineage>
        <taxon>Bacteria</taxon>
        <taxon>Thermotogati</taxon>
        <taxon>Synergistota</taxon>
        <taxon>Synergistia</taxon>
        <taxon>Synergistales</taxon>
        <taxon>Dethiosulfovibrionaceae</taxon>
        <taxon>Dethiosulfovibrio</taxon>
    </lineage>
</organism>
<name>A0A1X7JM31_9BACT</name>
<dbReference type="InterPro" id="IPR050979">
    <property type="entry name" value="LD-transpeptidase"/>
</dbReference>
<evidence type="ECO:0000256" key="4">
    <source>
        <dbReference type="ARBA" id="ARBA00022679"/>
    </source>
</evidence>
<evidence type="ECO:0000256" key="8">
    <source>
        <dbReference type="ARBA" id="ARBA00023316"/>
    </source>
</evidence>
<dbReference type="GO" id="GO:0071555">
    <property type="term" value="P:cell wall organization"/>
    <property type="evidence" value="ECO:0007669"/>
    <property type="project" value="UniProtKB-UniRule"/>
</dbReference>
<dbReference type="GO" id="GO:0016757">
    <property type="term" value="F:glycosyltransferase activity"/>
    <property type="evidence" value="ECO:0007669"/>
    <property type="project" value="UniProtKB-KW"/>
</dbReference>
<feature type="domain" description="L,D-TPase catalytic" evidence="10">
    <location>
        <begin position="58"/>
        <end position="193"/>
    </location>
</feature>
<proteinExistence type="inferred from homology"/>
<keyword evidence="12" id="KW-1185">Reference proteome</keyword>
<dbReference type="STRING" id="561720.SAMN06275492_11358"/>
<keyword evidence="4" id="KW-0808">Transferase</keyword>
<reference evidence="12" key="1">
    <citation type="submission" date="2017-04" db="EMBL/GenBank/DDBJ databases">
        <authorList>
            <person name="Varghese N."/>
            <person name="Submissions S."/>
        </authorList>
    </citation>
    <scope>NUCLEOTIDE SEQUENCE [LARGE SCALE GENOMIC DNA]</scope>
    <source>
        <strain evidence="12">USBA 82</strain>
    </source>
</reference>
<gene>
    <name evidence="11" type="ORF">SAMN06275492_11358</name>
</gene>
<accession>A0A1X7JM31</accession>
<dbReference type="InterPro" id="IPR005490">
    <property type="entry name" value="LD_TPept_cat_dom"/>
</dbReference>
<sequence length="194" mass="21422">MAIKRIIAAISFWAVILVATVAYCSPIDRWNSISQKATAHLSWAKDVVAHTEGSPVISPLWVCVKEEHLLFGLDGTSKTVFAVWPVATGRVKGQKQKVGDMRTPEGDFTVQRIDDASFWQPYKDKKTGETIGYGPWFIRIKTPPWTGIGIHGTDDDHLHEIGTDASHGCIRMANHSLLELKALVAPGQRVIILP</sequence>
<keyword evidence="8 9" id="KW-0961">Cell wall biogenesis/degradation</keyword>
<dbReference type="SUPFAM" id="SSF141523">
    <property type="entry name" value="L,D-transpeptidase catalytic domain-like"/>
    <property type="match status" value="1"/>
</dbReference>
<keyword evidence="6 9" id="KW-0133">Cell shape</keyword>
<evidence type="ECO:0000259" key="10">
    <source>
        <dbReference type="PROSITE" id="PS52029"/>
    </source>
</evidence>
<dbReference type="OrthoDB" id="9787225at2"/>
<comment type="pathway">
    <text evidence="1 9">Cell wall biogenesis; peptidoglycan biosynthesis.</text>
</comment>
<dbReference type="AlphaFoldDB" id="A0A1X7JM31"/>
<dbReference type="GO" id="GO:0008360">
    <property type="term" value="P:regulation of cell shape"/>
    <property type="evidence" value="ECO:0007669"/>
    <property type="project" value="UniProtKB-UniRule"/>
</dbReference>
<dbReference type="GO" id="GO:0071972">
    <property type="term" value="F:peptidoglycan L,D-transpeptidase activity"/>
    <property type="evidence" value="ECO:0007669"/>
    <property type="project" value="TreeGrafter"/>
</dbReference>
<protein>
    <submittedName>
        <fullName evidence="11">L,D-transpeptidase catalytic domain</fullName>
    </submittedName>
</protein>
<evidence type="ECO:0000256" key="7">
    <source>
        <dbReference type="ARBA" id="ARBA00022984"/>
    </source>
</evidence>
<dbReference type="PANTHER" id="PTHR30582:SF24">
    <property type="entry name" value="L,D-TRANSPEPTIDASE ERFK_SRFK-RELATED"/>
    <property type="match status" value="1"/>
</dbReference>
<keyword evidence="3" id="KW-0328">Glycosyltransferase</keyword>
<dbReference type="Gene3D" id="2.40.440.10">
    <property type="entry name" value="L,D-transpeptidase catalytic domain-like"/>
    <property type="match status" value="1"/>
</dbReference>
<comment type="similarity">
    <text evidence="2">Belongs to the YkuD family.</text>
</comment>
<dbReference type="EMBL" id="FXBB01000013">
    <property type="protein sequence ID" value="SMG29018.1"/>
    <property type="molecule type" value="Genomic_DNA"/>
</dbReference>
<evidence type="ECO:0000256" key="9">
    <source>
        <dbReference type="PROSITE-ProRule" id="PRU01373"/>
    </source>
</evidence>
<keyword evidence="5" id="KW-0378">Hydrolase</keyword>
<dbReference type="UniPathway" id="UPA00219"/>
<dbReference type="PROSITE" id="PS52029">
    <property type="entry name" value="LD_TPASE"/>
    <property type="match status" value="1"/>
</dbReference>
<dbReference type="Proteomes" id="UP000193355">
    <property type="component" value="Unassembled WGS sequence"/>
</dbReference>
<dbReference type="CDD" id="cd16913">
    <property type="entry name" value="YkuD_like"/>
    <property type="match status" value="1"/>
</dbReference>
<dbReference type="PANTHER" id="PTHR30582">
    <property type="entry name" value="L,D-TRANSPEPTIDASE"/>
    <property type="match status" value="1"/>
</dbReference>
<dbReference type="GO" id="GO:0005576">
    <property type="term" value="C:extracellular region"/>
    <property type="evidence" value="ECO:0007669"/>
    <property type="project" value="TreeGrafter"/>
</dbReference>
<feature type="active site" description="Nucleophile" evidence="9">
    <location>
        <position position="169"/>
    </location>
</feature>
<dbReference type="Pfam" id="PF03734">
    <property type="entry name" value="YkuD"/>
    <property type="match status" value="1"/>
</dbReference>
<feature type="active site" description="Proton donor/acceptor" evidence="9">
    <location>
        <position position="151"/>
    </location>
</feature>
<evidence type="ECO:0000256" key="1">
    <source>
        <dbReference type="ARBA" id="ARBA00004752"/>
    </source>
</evidence>
<evidence type="ECO:0000313" key="12">
    <source>
        <dbReference type="Proteomes" id="UP000193355"/>
    </source>
</evidence>
<evidence type="ECO:0000256" key="5">
    <source>
        <dbReference type="ARBA" id="ARBA00022801"/>
    </source>
</evidence>
<dbReference type="InterPro" id="IPR038063">
    <property type="entry name" value="Transpep_catalytic_dom"/>
</dbReference>
<dbReference type="GO" id="GO:0018104">
    <property type="term" value="P:peptidoglycan-protein cross-linking"/>
    <property type="evidence" value="ECO:0007669"/>
    <property type="project" value="TreeGrafter"/>
</dbReference>
<evidence type="ECO:0000256" key="3">
    <source>
        <dbReference type="ARBA" id="ARBA00022676"/>
    </source>
</evidence>
<keyword evidence="7 9" id="KW-0573">Peptidoglycan synthesis</keyword>
<evidence type="ECO:0000256" key="2">
    <source>
        <dbReference type="ARBA" id="ARBA00005992"/>
    </source>
</evidence>